<dbReference type="GO" id="GO:0000774">
    <property type="term" value="F:adenyl-nucleotide exchange factor activity"/>
    <property type="evidence" value="ECO:0007669"/>
    <property type="project" value="InterPro"/>
</dbReference>
<dbReference type="EMBL" id="MEUJ01000003">
    <property type="protein sequence ID" value="OGC40603.1"/>
    <property type="molecule type" value="Genomic_DNA"/>
</dbReference>
<evidence type="ECO:0000313" key="15">
    <source>
        <dbReference type="Proteomes" id="UP000179242"/>
    </source>
</evidence>
<comment type="caution">
    <text evidence="14">The sequence shown here is derived from an EMBL/GenBank/DDBJ whole genome shotgun (WGS) entry which is preliminary data.</text>
</comment>
<reference evidence="14 15" key="1">
    <citation type="journal article" date="2016" name="Nat. Commun.">
        <title>Thousands of microbial genomes shed light on interconnected biogeochemical processes in an aquifer system.</title>
        <authorList>
            <person name="Anantharaman K."/>
            <person name="Brown C.T."/>
            <person name="Hug L.A."/>
            <person name="Sharon I."/>
            <person name="Castelle C.J."/>
            <person name="Probst A.J."/>
            <person name="Thomas B.C."/>
            <person name="Singh A."/>
            <person name="Wilkins M.J."/>
            <person name="Karaoz U."/>
            <person name="Brodie E.L."/>
            <person name="Williams K.H."/>
            <person name="Hubbard S.S."/>
            <person name="Banfield J.F."/>
        </authorList>
    </citation>
    <scope>NUCLEOTIDE SEQUENCE [LARGE SCALE GENOMIC DNA]</scope>
</reference>
<dbReference type="InterPro" id="IPR000740">
    <property type="entry name" value="GrpE"/>
</dbReference>
<dbReference type="PANTHER" id="PTHR21237:SF23">
    <property type="entry name" value="GRPE PROTEIN HOMOLOG, MITOCHONDRIAL"/>
    <property type="match status" value="1"/>
</dbReference>
<evidence type="ECO:0000256" key="11">
    <source>
        <dbReference type="RuleBase" id="RU000639"/>
    </source>
</evidence>
<dbReference type="InterPro" id="IPR009012">
    <property type="entry name" value="GrpE_head"/>
</dbReference>
<dbReference type="GO" id="GO:0042803">
    <property type="term" value="F:protein homodimerization activity"/>
    <property type="evidence" value="ECO:0007669"/>
    <property type="project" value="InterPro"/>
</dbReference>
<gene>
    <name evidence="10" type="primary">grpE</name>
    <name evidence="14" type="ORF">A2438_06280</name>
</gene>
<evidence type="ECO:0000256" key="2">
    <source>
        <dbReference type="ARBA" id="ARBA00009054"/>
    </source>
</evidence>
<dbReference type="GO" id="GO:0006457">
    <property type="term" value="P:protein folding"/>
    <property type="evidence" value="ECO:0007669"/>
    <property type="project" value="InterPro"/>
</dbReference>
<evidence type="ECO:0000256" key="6">
    <source>
        <dbReference type="ARBA" id="ARBA00023186"/>
    </source>
</evidence>
<keyword evidence="5 10" id="KW-0346">Stress response</keyword>
<dbReference type="AlphaFoldDB" id="A0A1F4U8J3"/>
<dbReference type="Gene3D" id="2.30.22.10">
    <property type="entry name" value="Head domain of nucleotide exchange factor GrpE"/>
    <property type="match status" value="1"/>
</dbReference>
<comment type="subcellular location">
    <subcellularLocation>
        <location evidence="1 10">Cytoplasm</location>
    </subcellularLocation>
</comment>
<evidence type="ECO:0000256" key="10">
    <source>
        <dbReference type="HAMAP-Rule" id="MF_01151"/>
    </source>
</evidence>
<protein>
    <recommendedName>
        <fullName evidence="8 10">Protein GrpE</fullName>
    </recommendedName>
    <alternativeName>
        <fullName evidence="9 10">HSP-70 cofactor</fullName>
    </alternativeName>
</protein>
<dbReference type="GO" id="GO:0005737">
    <property type="term" value="C:cytoplasm"/>
    <property type="evidence" value="ECO:0007669"/>
    <property type="project" value="UniProtKB-SubCell"/>
</dbReference>
<dbReference type="CDD" id="cd00446">
    <property type="entry name" value="GrpE"/>
    <property type="match status" value="1"/>
</dbReference>
<dbReference type="NCBIfam" id="NF010738">
    <property type="entry name" value="PRK14140.1"/>
    <property type="match status" value="1"/>
</dbReference>
<evidence type="ECO:0000256" key="5">
    <source>
        <dbReference type="ARBA" id="ARBA00023016"/>
    </source>
</evidence>
<evidence type="ECO:0000256" key="12">
    <source>
        <dbReference type="RuleBase" id="RU004478"/>
    </source>
</evidence>
<keyword evidence="6 10" id="KW-0143">Chaperone</keyword>
<evidence type="ECO:0000256" key="1">
    <source>
        <dbReference type="ARBA" id="ARBA00004496"/>
    </source>
</evidence>
<evidence type="ECO:0000256" key="9">
    <source>
        <dbReference type="ARBA" id="ARBA00076414"/>
    </source>
</evidence>
<dbReference type="InterPro" id="IPR013805">
    <property type="entry name" value="GrpE_CC"/>
</dbReference>
<dbReference type="PANTHER" id="PTHR21237">
    <property type="entry name" value="GRPE PROTEIN"/>
    <property type="match status" value="1"/>
</dbReference>
<keyword evidence="13" id="KW-0175">Coiled coil</keyword>
<evidence type="ECO:0000256" key="3">
    <source>
        <dbReference type="ARBA" id="ARBA00011738"/>
    </source>
</evidence>
<dbReference type="SUPFAM" id="SSF58014">
    <property type="entry name" value="Coiled-coil domain of nucleotide exchange factor GrpE"/>
    <property type="match status" value="1"/>
</dbReference>
<comment type="subunit">
    <text evidence="3 10">Homodimer.</text>
</comment>
<dbReference type="PRINTS" id="PR00773">
    <property type="entry name" value="GRPEPROTEIN"/>
</dbReference>
<accession>A0A1F4U8J3</accession>
<evidence type="ECO:0000256" key="7">
    <source>
        <dbReference type="ARBA" id="ARBA00053401"/>
    </source>
</evidence>
<evidence type="ECO:0000256" key="13">
    <source>
        <dbReference type="SAM" id="Coils"/>
    </source>
</evidence>
<dbReference type="Gene3D" id="3.90.20.20">
    <property type="match status" value="1"/>
</dbReference>
<dbReference type="Proteomes" id="UP000179242">
    <property type="component" value="Unassembled WGS sequence"/>
</dbReference>
<evidence type="ECO:0000256" key="4">
    <source>
        <dbReference type="ARBA" id="ARBA00022490"/>
    </source>
</evidence>
<dbReference type="SUPFAM" id="SSF51064">
    <property type="entry name" value="Head domain of nucleotide exchange factor GrpE"/>
    <property type="match status" value="1"/>
</dbReference>
<proteinExistence type="inferred from homology"/>
<keyword evidence="4 10" id="KW-0963">Cytoplasm</keyword>
<dbReference type="HAMAP" id="MF_01151">
    <property type="entry name" value="GrpE"/>
    <property type="match status" value="1"/>
</dbReference>
<dbReference type="PROSITE" id="PS01071">
    <property type="entry name" value="GRPE"/>
    <property type="match status" value="1"/>
</dbReference>
<dbReference type="GO" id="GO:0051087">
    <property type="term" value="F:protein-folding chaperone binding"/>
    <property type="evidence" value="ECO:0007669"/>
    <property type="project" value="InterPro"/>
</dbReference>
<comment type="similarity">
    <text evidence="2 10 12">Belongs to the GrpE family.</text>
</comment>
<feature type="coiled-coil region" evidence="13">
    <location>
        <begin position="9"/>
        <end position="62"/>
    </location>
</feature>
<organism evidence="14 15">
    <name type="scientific">candidate division WOR-1 bacterium RIFOXYC2_FULL_46_14</name>
    <dbReference type="NCBI Taxonomy" id="1802587"/>
    <lineage>
        <taxon>Bacteria</taxon>
        <taxon>Bacillati</taxon>
        <taxon>Saganbacteria</taxon>
    </lineage>
</organism>
<evidence type="ECO:0000313" key="14">
    <source>
        <dbReference type="EMBL" id="OGC40603.1"/>
    </source>
</evidence>
<dbReference type="GO" id="GO:0051082">
    <property type="term" value="F:unfolded protein binding"/>
    <property type="evidence" value="ECO:0007669"/>
    <property type="project" value="TreeGrafter"/>
</dbReference>
<name>A0A1F4U8J3_UNCSA</name>
<dbReference type="FunFam" id="2.30.22.10:FF:000001">
    <property type="entry name" value="Protein GrpE"/>
    <property type="match status" value="1"/>
</dbReference>
<comment type="function">
    <text evidence="7 10 11">Participates actively in the response to hyperosmotic and heat shock by preventing the aggregation of stress-denatured proteins, in association with DnaK and GrpE. It is the nucleotide exchange factor for DnaK and may function as a thermosensor. Unfolded proteins bind initially to DnaJ; upon interaction with the DnaJ-bound protein, DnaK hydrolyzes its bound ATP, resulting in the formation of a stable complex. GrpE releases ADP from DnaK; ATP binding to DnaK triggers the release of the substrate protein, thus completing the reaction cycle. Several rounds of ATP-dependent interactions between DnaJ, DnaK and GrpE are required for fully efficient folding.</text>
</comment>
<evidence type="ECO:0000256" key="8">
    <source>
        <dbReference type="ARBA" id="ARBA00072274"/>
    </source>
</evidence>
<sequence length="178" mass="20190">MKPKPEEKIEKKEINIEELQKKSEHIELDETKNRLLRALADFENYKKRVQNEKEALAKFANETLILDMLPILDNFGRALAEAEKQGGPASPLAQQGGHEEIIKGLLLVEKQMEDALKKFGVCEVEAEGKMFDPHFHEAIQKIESDKPENTIIEVMQKGYTLNGRLIRPAMVIISKGGK</sequence>
<dbReference type="Pfam" id="PF01025">
    <property type="entry name" value="GrpE"/>
    <property type="match status" value="1"/>
</dbReference>